<dbReference type="SUPFAM" id="SSF64307">
    <property type="entry name" value="SirA-like"/>
    <property type="match status" value="1"/>
</dbReference>
<evidence type="ECO:0000259" key="1">
    <source>
        <dbReference type="Pfam" id="PF10006"/>
    </source>
</evidence>
<comment type="caution">
    <text evidence="2">The sequence shown here is derived from an EMBL/GenBank/DDBJ whole genome shotgun (WGS) entry which is preliminary data.</text>
</comment>
<evidence type="ECO:0000313" key="3">
    <source>
        <dbReference type="Proteomes" id="UP000570361"/>
    </source>
</evidence>
<sequence length="202" mass="23211">MASTDRLIQLDVRPYLRKKIEPFQLIMNAVNGLEKDQLFVLHATFKPTPLLGLLKVKGYMNRVQSVSPDHWMVAFLHKSQERVTLDEFDFLRFANLEEGTVEQGNATEEESQLPPNLNNEISLQNVDHGRITELDNRGLQPPQPMVRTLKALERCQPGDRVVIHNDRVPMFLIEELQKLGYGYKIEEQTDGSAKMLITKTDK</sequence>
<evidence type="ECO:0000313" key="2">
    <source>
        <dbReference type="EMBL" id="MBB3111159.1"/>
    </source>
</evidence>
<dbReference type="Pfam" id="PF10006">
    <property type="entry name" value="DUF2249"/>
    <property type="match status" value="2"/>
</dbReference>
<dbReference type="EMBL" id="JACHXK010000006">
    <property type="protein sequence ID" value="MBB3111159.1"/>
    <property type="molecule type" value="Genomic_DNA"/>
</dbReference>
<feature type="domain" description="DUF2249" evidence="1">
    <location>
        <begin position="133"/>
        <end position="199"/>
    </location>
</feature>
<feature type="domain" description="DUF2249" evidence="1">
    <location>
        <begin position="10"/>
        <end position="75"/>
    </location>
</feature>
<keyword evidence="3" id="KW-1185">Reference proteome</keyword>
<organism evidence="2 3">
    <name type="scientific">Paenibacillus phyllosphaerae</name>
    <dbReference type="NCBI Taxonomy" id="274593"/>
    <lineage>
        <taxon>Bacteria</taxon>
        <taxon>Bacillati</taxon>
        <taxon>Bacillota</taxon>
        <taxon>Bacilli</taxon>
        <taxon>Bacillales</taxon>
        <taxon>Paenibacillaceae</taxon>
        <taxon>Paenibacillus</taxon>
    </lineage>
</organism>
<gene>
    <name evidence="2" type="ORF">FHS18_003227</name>
</gene>
<proteinExistence type="predicted"/>
<name>A0A7W5AZ71_9BACL</name>
<reference evidence="2 3" key="1">
    <citation type="submission" date="2020-08" db="EMBL/GenBank/DDBJ databases">
        <title>Genomic Encyclopedia of Type Strains, Phase III (KMG-III): the genomes of soil and plant-associated and newly described type strains.</title>
        <authorList>
            <person name="Whitman W."/>
        </authorList>
    </citation>
    <scope>NUCLEOTIDE SEQUENCE [LARGE SCALE GENOMIC DNA]</scope>
    <source>
        <strain evidence="2 3">CECT 5862</strain>
    </source>
</reference>
<dbReference type="InterPro" id="IPR018720">
    <property type="entry name" value="DUF2249"/>
</dbReference>
<accession>A0A7W5AZ71</accession>
<dbReference type="RefSeq" id="WP_343060548.1">
    <property type="nucleotide sequence ID" value="NZ_JACHXK010000006.1"/>
</dbReference>
<dbReference type="AlphaFoldDB" id="A0A7W5AZ71"/>
<dbReference type="InterPro" id="IPR036868">
    <property type="entry name" value="TusA-like_sf"/>
</dbReference>
<dbReference type="Proteomes" id="UP000570361">
    <property type="component" value="Unassembled WGS sequence"/>
</dbReference>
<protein>
    <submittedName>
        <fullName evidence="2">Uncharacterized protein (DUF2249 family)</fullName>
    </submittedName>
</protein>
<dbReference type="CDD" id="cd00291">
    <property type="entry name" value="SirA_YedF_YeeD"/>
    <property type="match status" value="1"/>
</dbReference>
<dbReference type="Gene3D" id="3.30.110.40">
    <property type="entry name" value="TusA-like domain"/>
    <property type="match status" value="1"/>
</dbReference>